<evidence type="ECO:0000313" key="1">
    <source>
        <dbReference type="EMBL" id="CAB4316735.1"/>
    </source>
</evidence>
<gene>
    <name evidence="1" type="ORF">ORAREDHAP_LOCUS42925</name>
</gene>
<accession>A0A6J5XYA5</accession>
<organism evidence="1 2">
    <name type="scientific">Prunus armeniaca</name>
    <name type="common">Apricot</name>
    <name type="synonym">Armeniaca vulgaris</name>
    <dbReference type="NCBI Taxonomy" id="36596"/>
    <lineage>
        <taxon>Eukaryota</taxon>
        <taxon>Viridiplantae</taxon>
        <taxon>Streptophyta</taxon>
        <taxon>Embryophyta</taxon>
        <taxon>Tracheophyta</taxon>
        <taxon>Spermatophyta</taxon>
        <taxon>Magnoliopsida</taxon>
        <taxon>eudicotyledons</taxon>
        <taxon>Gunneridae</taxon>
        <taxon>Pentapetalae</taxon>
        <taxon>rosids</taxon>
        <taxon>fabids</taxon>
        <taxon>Rosales</taxon>
        <taxon>Rosaceae</taxon>
        <taxon>Amygdaloideae</taxon>
        <taxon>Amygdaleae</taxon>
        <taxon>Prunus</taxon>
    </lineage>
</organism>
<dbReference type="AlphaFoldDB" id="A0A6J5XYA5"/>
<evidence type="ECO:0000313" key="2">
    <source>
        <dbReference type="Proteomes" id="UP000507245"/>
    </source>
</evidence>
<dbReference type="EMBL" id="CAEKKB010000007">
    <property type="protein sequence ID" value="CAB4316735.1"/>
    <property type="molecule type" value="Genomic_DNA"/>
</dbReference>
<dbReference type="Proteomes" id="UP000507245">
    <property type="component" value="Unassembled WGS sequence"/>
</dbReference>
<protein>
    <submittedName>
        <fullName evidence="1">Uncharacterized protein</fullName>
    </submittedName>
</protein>
<name>A0A6J5XYA5_PRUAR</name>
<proteinExistence type="predicted"/>
<sequence length="69" mass="7587">MEVTAGFVVEGGGATFLRERERERGGEKGRKSAVVVWCCVGWGWGYDGGWAKKATSEQPRHHLTPPPTE</sequence>
<keyword evidence="2" id="KW-1185">Reference proteome</keyword>
<reference evidence="2" key="1">
    <citation type="journal article" date="2020" name="Genome Biol.">
        <title>Gamete binning: chromosome-level and haplotype-resolved genome assembly enabled by high-throughput single-cell sequencing of gamete genomes.</title>
        <authorList>
            <person name="Campoy J.A."/>
            <person name="Sun H."/>
            <person name="Goel M."/>
            <person name="Jiao W.-B."/>
            <person name="Folz-Donahue K."/>
            <person name="Wang N."/>
            <person name="Rubio M."/>
            <person name="Liu C."/>
            <person name="Kukat C."/>
            <person name="Ruiz D."/>
            <person name="Huettel B."/>
            <person name="Schneeberger K."/>
        </authorList>
    </citation>
    <scope>NUCLEOTIDE SEQUENCE [LARGE SCALE GENOMIC DNA]</scope>
    <source>
        <strain evidence="2">cv. Rojo Pasion</strain>
    </source>
</reference>